<dbReference type="AlphaFoldDB" id="A0A5J4SPQ7"/>
<evidence type="ECO:0000313" key="1">
    <source>
        <dbReference type="EMBL" id="KAA6348066.1"/>
    </source>
</evidence>
<protein>
    <submittedName>
        <fullName evidence="1">Uncharacterized protein</fullName>
    </submittedName>
</protein>
<name>A0A5J4SPQ7_9ZZZZ</name>
<gene>
    <name evidence="1" type="ORF">EZS27_004518</name>
</gene>
<reference evidence="1" key="1">
    <citation type="submission" date="2019-03" db="EMBL/GenBank/DDBJ databases">
        <title>Single cell metagenomics reveals metabolic interactions within the superorganism composed of flagellate Streblomastix strix and complex community of Bacteroidetes bacteria on its surface.</title>
        <authorList>
            <person name="Treitli S.C."/>
            <person name="Kolisko M."/>
            <person name="Husnik F."/>
            <person name="Keeling P."/>
            <person name="Hampl V."/>
        </authorList>
    </citation>
    <scope>NUCLEOTIDE SEQUENCE</scope>
    <source>
        <strain evidence="1">STM</strain>
    </source>
</reference>
<sequence length="95" mass="10826">MKKEKNVKPQVVIHKHRESVGIRFPKAIFERLASELRQVIDLLKKSDMSDEDIERECPVCLQICQAKEKLEKANAGDKLTFTVTATGITTEEDKV</sequence>
<dbReference type="EMBL" id="SNRY01000078">
    <property type="protein sequence ID" value="KAA6348066.1"/>
    <property type="molecule type" value="Genomic_DNA"/>
</dbReference>
<accession>A0A5J4SPQ7</accession>
<comment type="caution">
    <text evidence="1">The sequence shown here is derived from an EMBL/GenBank/DDBJ whole genome shotgun (WGS) entry which is preliminary data.</text>
</comment>
<proteinExistence type="predicted"/>
<organism evidence="1">
    <name type="scientific">termite gut metagenome</name>
    <dbReference type="NCBI Taxonomy" id="433724"/>
    <lineage>
        <taxon>unclassified sequences</taxon>
        <taxon>metagenomes</taxon>
        <taxon>organismal metagenomes</taxon>
    </lineage>
</organism>